<keyword evidence="1" id="KW-0812">Transmembrane</keyword>
<comment type="caution">
    <text evidence="2">The sequence shown here is derived from an EMBL/GenBank/DDBJ whole genome shotgun (WGS) entry which is preliminary data.</text>
</comment>
<proteinExistence type="predicted"/>
<sequence>MEKKEQFDLPDEQFDLPRKKITEELSEEQLTAYREGHLKSQLERELRASYREGRRIGAFLGALLMFVFVCLILLFS</sequence>
<dbReference type="EMBL" id="PCVN01000086">
    <property type="protein sequence ID" value="PIQ74201.1"/>
    <property type="molecule type" value="Genomic_DNA"/>
</dbReference>
<feature type="transmembrane region" description="Helical" evidence="1">
    <location>
        <begin position="56"/>
        <end position="75"/>
    </location>
</feature>
<gene>
    <name evidence="2" type="ORF">COV85_03360</name>
</gene>
<organism evidence="2 3">
    <name type="scientific">Candidatus Portnoybacteria bacterium CG11_big_fil_rev_8_21_14_0_20_44_10</name>
    <dbReference type="NCBI Taxonomy" id="1974818"/>
    <lineage>
        <taxon>Bacteria</taxon>
        <taxon>Candidatus Portnoyibacteriota</taxon>
    </lineage>
</organism>
<accession>A0A2H0KPW7</accession>
<protein>
    <submittedName>
        <fullName evidence="2">Uncharacterized protein</fullName>
    </submittedName>
</protein>
<keyword evidence="1" id="KW-0472">Membrane</keyword>
<dbReference type="AlphaFoldDB" id="A0A2H0KPW7"/>
<name>A0A2H0KPW7_9BACT</name>
<evidence type="ECO:0000256" key="1">
    <source>
        <dbReference type="SAM" id="Phobius"/>
    </source>
</evidence>
<reference evidence="2 3" key="1">
    <citation type="submission" date="2017-09" db="EMBL/GenBank/DDBJ databases">
        <title>Depth-based differentiation of microbial function through sediment-hosted aquifers and enrichment of novel symbionts in the deep terrestrial subsurface.</title>
        <authorList>
            <person name="Probst A.J."/>
            <person name="Ladd B."/>
            <person name="Jarett J.K."/>
            <person name="Geller-Mcgrath D.E."/>
            <person name="Sieber C.M."/>
            <person name="Emerson J.B."/>
            <person name="Anantharaman K."/>
            <person name="Thomas B.C."/>
            <person name="Malmstrom R."/>
            <person name="Stieglmeier M."/>
            <person name="Klingl A."/>
            <person name="Woyke T."/>
            <person name="Ryan C.M."/>
            <person name="Banfield J.F."/>
        </authorList>
    </citation>
    <scope>NUCLEOTIDE SEQUENCE [LARGE SCALE GENOMIC DNA]</scope>
    <source>
        <strain evidence="2">CG11_big_fil_rev_8_21_14_0_20_44_10</strain>
    </source>
</reference>
<evidence type="ECO:0000313" key="3">
    <source>
        <dbReference type="Proteomes" id="UP000231550"/>
    </source>
</evidence>
<dbReference type="Proteomes" id="UP000231550">
    <property type="component" value="Unassembled WGS sequence"/>
</dbReference>
<evidence type="ECO:0000313" key="2">
    <source>
        <dbReference type="EMBL" id="PIQ74201.1"/>
    </source>
</evidence>
<keyword evidence="1" id="KW-1133">Transmembrane helix</keyword>